<protein>
    <submittedName>
        <fullName evidence="1">Uncharacterized protein</fullName>
    </submittedName>
</protein>
<reference evidence="1" key="1">
    <citation type="journal article" date="2014" name="Front. Microbiol.">
        <title>High frequency of phylogenetically diverse reductive dehalogenase-homologous genes in deep subseafloor sedimentary metagenomes.</title>
        <authorList>
            <person name="Kawai M."/>
            <person name="Futagami T."/>
            <person name="Toyoda A."/>
            <person name="Takaki Y."/>
            <person name="Nishi S."/>
            <person name="Hori S."/>
            <person name="Arai W."/>
            <person name="Tsubouchi T."/>
            <person name="Morono Y."/>
            <person name="Uchiyama I."/>
            <person name="Ito T."/>
            <person name="Fujiyama A."/>
            <person name="Inagaki F."/>
            <person name="Takami H."/>
        </authorList>
    </citation>
    <scope>NUCLEOTIDE SEQUENCE</scope>
    <source>
        <strain evidence="1">Expedition CK06-06</strain>
    </source>
</reference>
<proteinExistence type="predicted"/>
<accession>X1J413</accession>
<gene>
    <name evidence="1" type="ORF">S03H2_42543</name>
</gene>
<comment type="caution">
    <text evidence="1">The sequence shown here is derived from an EMBL/GenBank/DDBJ whole genome shotgun (WGS) entry which is preliminary data.</text>
</comment>
<dbReference type="AlphaFoldDB" id="X1J413"/>
<evidence type="ECO:0000313" key="1">
    <source>
        <dbReference type="EMBL" id="GAH76245.1"/>
    </source>
</evidence>
<feature type="non-terminal residue" evidence="1">
    <location>
        <position position="121"/>
    </location>
</feature>
<sequence>MKQLVKLNKRPTWDDRGFTYFLRYEGEDGKRKWETLGHADRRKAEKQRAQKERELRMGYIEPGSMRLRDFMEDSLARTGDQIRESTRRIAETAMNDFIGTIGNIDFRSVTLAHGELYRQAS</sequence>
<dbReference type="EMBL" id="BARU01026495">
    <property type="protein sequence ID" value="GAH76245.1"/>
    <property type="molecule type" value="Genomic_DNA"/>
</dbReference>
<name>X1J413_9ZZZZ</name>
<organism evidence="1">
    <name type="scientific">marine sediment metagenome</name>
    <dbReference type="NCBI Taxonomy" id="412755"/>
    <lineage>
        <taxon>unclassified sequences</taxon>
        <taxon>metagenomes</taxon>
        <taxon>ecological metagenomes</taxon>
    </lineage>
</organism>